<gene>
    <name evidence="2" type="ORF">SAMN05421736_109158</name>
</gene>
<dbReference type="OrthoDB" id="2357385at2"/>
<accession>A0A1H3S061</accession>
<evidence type="ECO:0000313" key="2">
    <source>
        <dbReference type="EMBL" id="SDZ31423.1"/>
    </source>
</evidence>
<evidence type="ECO:0000256" key="1">
    <source>
        <dbReference type="SAM" id="SignalP"/>
    </source>
</evidence>
<dbReference type="Proteomes" id="UP000198935">
    <property type="component" value="Unassembled WGS sequence"/>
</dbReference>
<evidence type="ECO:0008006" key="4">
    <source>
        <dbReference type="Google" id="ProtNLM"/>
    </source>
</evidence>
<reference evidence="3" key="1">
    <citation type="submission" date="2016-10" db="EMBL/GenBank/DDBJ databases">
        <authorList>
            <person name="Varghese N."/>
            <person name="Submissions S."/>
        </authorList>
    </citation>
    <scope>NUCLEOTIDE SEQUENCE [LARGE SCALE GENOMIC DNA]</scope>
    <source>
        <strain evidence="3">SP</strain>
    </source>
</reference>
<dbReference type="AlphaFoldDB" id="A0A1H3S061"/>
<feature type="signal peptide" evidence="1">
    <location>
        <begin position="1"/>
        <end position="22"/>
    </location>
</feature>
<sequence>MIKSCILLLLPLLLFGCIDSTSQQDNSQLDTMKEEAEARTLQQAEENSSMISYDDYQALFKTAVTDLTIENFHLSDSTIGFDVTSIDKDLSFGTREWLTKDGTYYTMEPESTQETLFFENEEQSVLLTITLAYTGNYIGNDMVYYNITSGYDINDHLAATTDIITLSYKNLIVTILQTSSKTADMDITQNAAKELVDFLQKY</sequence>
<protein>
    <recommendedName>
        <fullName evidence="4">Lipoprotein</fullName>
    </recommendedName>
</protein>
<keyword evidence="1" id="KW-0732">Signal</keyword>
<proteinExistence type="predicted"/>
<feature type="chain" id="PRO_5039055299" description="Lipoprotein" evidence="1">
    <location>
        <begin position="23"/>
        <end position="202"/>
    </location>
</feature>
<dbReference type="PROSITE" id="PS51257">
    <property type="entry name" value="PROKAR_LIPOPROTEIN"/>
    <property type="match status" value="1"/>
</dbReference>
<organism evidence="2 3">
    <name type="scientific">Evansella caseinilytica</name>
    <dbReference type="NCBI Taxonomy" id="1503961"/>
    <lineage>
        <taxon>Bacteria</taxon>
        <taxon>Bacillati</taxon>
        <taxon>Bacillota</taxon>
        <taxon>Bacilli</taxon>
        <taxon>Bacillales</taxon>
        <taxon>Bacillaceae</taxon>
        <taxon>Evansella</taxon>
    </lineage>
</organism>
<name>A0A1H3S061_9BACI</name>
<dbReference type="EMBL" id="FNPI01000009">
    <property type="protein sequence ID" value="SDZ31423.1"/>
    <property type="molecule type" value="Genomic_DNA"/>
</dbReference>
<keyword evidence="3" id="KW-1185">Reference proteome</keyword>
<evidence type="ECO:0000313" key="3">
    <source>
        <dbReference type="Proteomes" id="UP000198935"/>
    </source>
</evidence>